<organism evidence="1 2">
    <name type="scientific">Candidatus Woesebacteria bacterium GW2011_GWB1_33_22</name>
    <dbReference type="NCBI Taxonomy" id="1618566"/>
    <lineage>
        <taxon>Bacteria</taxon>
        <taxon>Candidatus Woeseibacteriota</taxon>
    </lineage>
</organism>
<sequence length="132" mass="14604">MPQQFGNFVYPDFFTFDSGSAYCRDCGAIALEKPLTGSLKLNTMSSNYSLPAVEGNLIDLCGDHHFELGHSGGAKHNVFRIEVNGRTIGETNPISSMATGSVVVNLIDENLRRQFELKQSELNAAFGRFWRI</sequence>
<name>A0A0G0C319_9BACT</name>
<accession>A0A0G0C319</accession>
<protein>
    <submittedName>
        <fullName evidence="1">Uncharacterized protein</fullName>
    </submittedName>
</protein>
<dbReference type="EMBL" id="LBOW01000001">
    <property type="protein sequence ID" value="KKP45585.1"/>
    <property type="molecule type" value="Genomic_DNA"/>
</dbReference>
<dbReference type="AlphaFoldDB" id="A0A0G0C319"/>
<gene>
    <name evidence="1" type="ORF">UR35_C0001G0182</name>
</gene>
<dbReference type="Proteomes" id="UP000034778">
    <property type="component" value="Unassembled WGS sequence"/>
</dbReference>
<evidence type="ECO:0000313" key="2">
    <source>
        <dbReference type="Proteomes" id="UP000034778"/>
    </source>
</evidence>
<comment type="caution">
    <text evidence="1">The sequence shown here is derived from an EMBL/GenBank/DDBJ whole genome shotgun (WGS) entry which is preliminary data.</text>
</comment>
<evidence type="ECO:0000313" key="1">
    <source>
        <dbReference type="EMBL" id="KKP45585.1"/>
    </source>
</evidence>
<reference evidence="1 2" key="1">
    <citation type="journal article" date="2015" name="Nature">
        <title>rRNA introns, odd ribosomes, and small enigmatic genomes across a large radiation of phyla.</title>
        <authorList>
            <person name="Brown C.T."/>
            <person name="Hug L.A."/>
            <person name="Thomas B.C."/>
            <person name="Sharon I."/>
            <person name="Castelle C.J."/>
            <person name="Singh A."/>
            <person name="Wilkins M.J."/>
            <person name="Williams K.H."/>
            <person name="Banfield J.F."/>
        </authorList>
    </citation>
    <scope>NUCLEOTIDE SEQUENCE [LARGE SCALE GENOMIC DNA]</scope>
</reference>
<proteinExistence type="predicted"/>